<accession>A0A0U2MRJ5</accession>
<feature type="region of interest" description="Disordered" evidence="1">
    <location>
        <begin position="1"/>
        <end position="22"/>
    </location>
</feature>
<reference evidence="2 3" key="1">
    <citation type="submission" date="2015-03" db="EMBL/GenBank/DDBJ databases">
        <authorList>
            <person name="Murphy D."/>
        </authorList>
    </citation>
    <scope>NUCLEOTIDE SEQUENCE [LARGE SCALE GENOMIC DNA]</scope>
    <source>
        <strain evidence="2 3">KMM 520</strain>
    </source>
</reference>
<evidence type="ECO:0000256" key="1">
    <source>
        <dbReference type="SAM" id="MobiDB-lite"/>
    </source>
</evidence>
<dbReference type="Proteomes" id="UP000065261">
    <property type="component" value="Chromosome I"/>
</dbReference>
<protein>
    <recommendedName>
        <fullName evidence="4">DUF3545 domain-containing protein</fullName>
    </recommendedName>
</protein>
<dbReference type="PATRIC" id="fig|1315283.4.peg.2688"/>
<name>A0A0U2MRJ5_9GAMM</name>
<dbReference type="NCBIfam" id="NF046101">
    <property type="entry name" value="PA3496_fam"/>
    <property type="match status" value="1"/>
</dbReference>
<evidence type="ECO:0000313" key="2">
    <source>
        <dbReference type="EMBL" id="ALS34100.1"/>
    </source>
</evidence>
<dbReference type="EMBL" id="CP011034">
    <property type="protein sequence ID" value="ALS34100.1"/>
    <property type="molecule type" value="Genomic_DNA"/>
</dbReference>
<organism evidence="2">
    <name type="scientific">Pseudoalteromonas translucida KMM 520</name>
    <dbReference type="NCBI Taxonomy" id="1315283"/>
    <lineage>
        <taxon>Bacteria</taxon>
        <taxon>Pseudomonadati</taxon>
        <taxon>Pseudomonadota</taxon>
        <taxon>Gammaproteobacteria</taxon>
        <taxon>Alteromonadales</taxon>
        <taxon>Pseudoalteromonadaceae</taxon>
        <taxon>Pseudoalteromonas</taxon>
    </lineage>
</organism>
<dbReference type="RefSeq" id="WP_011329208.1">
    <property type="nucleotide sequence ID" value="NZ_CP011034.1"/>
</dbReference>
<dbReference type="Pfam" id="PF12065">
    <property type="entry name" value="DUF3545"/>
    <property type="match status" value="1"/>
</dbReference>
<gene>
    <name evidence="2" type="ORF">PTRA_a3084</name>
</gene>
<evidence type="ECO:0008006" key="4">
    <source>
        <dbReference type="Google" id="ProtNLM"/>
    </source>
</evidence>
<evidence type="ECO:0000313" key="3">
    <source>
        <dbReference type="Proteomes" id="UP000065261"/>
    </source>
</evidence>
<dbReference type="GeneID" id="300942814"/>
<sequence>MDSLSNIIEGPETKKEASQKNKKRRWREIEAIQEKYRLRKELQELDYFTDSIAVNELDF</sequence>
<dbReference type="OrthoDB" id="5918741at2"/>
<dbReference type="InterPro" id="IPR021932">
    <property type="entry name" value="DUF3545"/>
</dbReference>
<dbReference type="AlphaFoldDB" id="A0A0U2MRJ5"/>
<dbReference type="KEGG" id="ptn:PTRA_a3084"/>
<dbReference type="InterPro" id="IPR058059">
    <property type="entry name" value="PA3496-like"/>
</dbReference>
<proteinExistence type="predicted"/>